<evidence type="ECO:0000313" key="3">
    <source>
        <dbReference type="Proteomes" id="UP000249619"/>
    </source>
</evidence>
<dbReference type="Proteomes" id="UP000249619">
    <property type="component" value="Unassembled WGS sequence"/>
</dbReference>
<protein>
    <submittedName>
        <fullName evidence="2">Uncharacterized protein</fullName>
    </submittedName>
</protein>
<reference evidence="3" key="1">
    <citation type="submission" date="2018-05" db="EMBL/GenBank/DDBJ databases">
        <title>Draft genome sequence of Stemphylium lycopersici strain CIDEFI 213.</title>
        <authorList>
            <person name="Medina R."/>
            <person name="Franco M.E.E."/>
            <person name="Lucentini C.G."/>
            <person name="Saparrat M.C.N."/>
            <person name="Balatti P.A."/>
        </authorList>
    </citation>
    <scope>NUCLEOTIDE SEQUENCE [LARGE SCALE GENOMIC DNA]</scope>
    <source>
        <strain evidence="3">CIDEFI 213</strain>
    </source>
</reference>
<feature type="compositionally biased region" description="Acidic residues" evidence="1">
    <location>
        <begin position="87"/>
        <end position="97"/>
    </location>
</feature>
<feature type="compositionally biased region" description="Polar residues" evidence="1">
    <location>
        <begin position="106"/>
        <end position="118"/>
    </location>
</feature>
<evidence type="ECO:0000313" key="2">
    <source>
        <dbReference type="EMBL" id="RAR15469.1"/>
    </source>
</evidence>
<comment type="caution">
    <text evidence="2">The sequence shown here is derived from an EMBL/GenBank/DDBJ whole genome shotgun (WGS) entry which is preliminary data.</text>
</comment>
<dbReference type="EMBL" id="QGDH01000011">
    <property type="protein sequence ID" value="RAR15469.1"/>
    <property type="molecule type" value="Genomic_DNA"/>
</dbReference>
<feature type="compositionally biased region" description="Low complexity" evidence="1">
    <location>
        <begin position="57"/>
        <end position="72"/>
    </location>
</feature>
<name>A0A364NDU7_STELY</name>
<accession>A0A364NDU7</accession>
<gene>
    <name evidence="2" type="ORF">DDE83_001110</name>
</gene>
<keyword evidence="3" id="KW-1185">Reference proteome</keyword>
<feature type="region of interest" description="Disordered" evidence="1">
    <location>
        <begin position="54"/>
        <end position="169"/>
    </location>
</feature>
<feature type="compositionally biased region" description="Polar residues" evidence="1">
    <location>
        <begin position="128"/>
        <end position="144"/>
    </location>
</feature>
<proteinExistence type="predicted"/>
<organism evidence="2 3">
    <name type="scientific">Stemphylium lycopersici</name>
    <name type="common">Tomato gray leaf spot disease fungus</name>
    <name type="synonym">Thyrospora lycopersici</name>
    <dbReference type="NCBI Taxonomy" id="183478"/>
    <lineage>
        <taxon>Eukaryota</taxon>
        <taxon>Fungi</taxon>
        <taxon>Dikarya</taxon>
        <taxon>Ascomycota</taxon>
        <taxon>Pezizomycotina</taxon>
        <taxon>Dothideomycetes</taxon>
        <taxon>Pleosporomycetidae</taxon>
        <taxon>Pleosporales</taxon>
        <taxon>Pleosporineae</taxon>
        <taxon>Pleosporaceae</taxon>
        <taxon>Stemphylium</taxon>
    </lineage>
</organism>
<feature type="compositionally biased region" description="Basic and acidic residues" evidence="1">
    <location>
        <begin position="152"/>
        <end position="167"/>
    </location>
</feature>
<sequence>MGAAGFSWRQCSLPSVQGQAEYLKSQSPLQAFFNHLIFFFRPPKEETQLFVPSEVMSPQSTCQSRISSSSEQADPSKEPRNPNEIIEIPDTDDEEYDSDKLDNVPGQFSGTVFQSPARTPSRKLGLRNQMNTSHSDLNPVSLRQNQKRKRNFKDDSFKDENDGENARKRTNIPVSHLIRSAENATHNTNCNNHTLEEEQLRYCRKVAHILGDLLPHYTEDRKRDAQKLDEYSKKYADALHTVIETQEENARVWKKMSEIKEEKIELEKSGVEQHEKICELKVENAQIRRMYLEAEKGKIELEKKMNKMQETVDDPEWRMWKDVAKRLGHISAGNAR</sequence>
<dbReference type="AlphaFoldDB" id="A0A364NDU7"/>
<evidence type="ECO:0000256" key="1">
    <source>
        <dbReference type="SAM" id="MobiDB-lite"/>
    </source>
</evidence>